<sequence>MTKEAPRDRKNDLINRILDTELKWFLTVNPTLTSECQQHPEAFKLMRSSAFETWSEETLVLYLEHLVDAQSKGRNLVIETYDRIAKKLGHSSLEEWHQKRAARGNQGKLGSL</sequence>
<accession>X1VMY9</accession>
<protein>
    <submittedName>
        <fullName evidence="1">Uncharacterized protein</fullName>
    </submittedName>
</protein>
<dbReference type="EMBL" id="BARW01026852">
    <property type="protein sequence ID" value="GAJ10010.1"/>
    <property type="molecule type" value="Genomic_DNA"/>
</dbReference>
<dbReference type="InterPro" id="IPR025191">
    <property type="entry name" value="DUF4125"/>
</dbReference>
<evidence type="ECO:0000313" key="1">
    <source>
        <dbReference type="EMBL" id="GAJ10010.1"/>
    </source>
</evidence>
<proteinExistence type="predicted"/>
<gene>
    <name evidence="1" type="ORF">S12H4_43709</name>
</gene>
<dbReference type="AlphaFoldDB" id="X1VMY9"/>
<name>X1VMY9_9ZZZZ</name>
<organism evidence="1">
    <name type="scientific">marine sediment metagenome</name>
    <dbReference type="NCBI Taxonomy" id="412755"/>
    <lineage>
        <taxon>unclassified sequences</taxon>
        <taxon>metagenomes</taxon>
        <taxon>ecological metagenomes</taxon>
    </lineage>
</organism>
<reference evidence="1" key="1">
    <citation type="journal article" date="2014" name="Front. Microbiol.">
        <title>High frequency of phylogenetically diverse reductive dehalogenase-homologous genes in deep subseafloor sedimentary metagenomes.</title>
        <authorList>
            <person name="Kawai M."/>
            <person name="Futagami T."/>
            <person name="Toyoda A."/>
            <person name="Takaki Y."/>
            <person name="Nishi S."/>
            <person name="Hori S."/>
            <person name="Arai W."/>
            <person name="Tsubouchi T."/>
            <person name="Morono Y."/>
            <person name="Uchiyama I."/>
            <person name="Ito T."/>
            <person name="Fujiyama A."/>
            <person name="Inagaki F."/>
            <person name="Takami H."/>
        </authorList>
    </citation>
    <scope>NUCLEOTIDE SEQUENCE</scope>
    <source>
        <strain evidence="1">Expedition CK06-06</strain>
    </source>
</reference>
<comment type="caution">
    <text evidence="1">The sequence shown here is derived from an EMBL/GenBank/DDBJ whole genome shotgun (WGS) entry which is preliminary data.</text>
</comment>
<dbReference type="Pfam" id="PF13526">
    <property type="entry name" value="DUF4125"/>
    <property type="match status" value="1"/>
</dbReference>